<organism evidence="6 7">
    <name type="scientific">Jimgerdemannia flammicorona</name>
    <dbReference type="NCBI Taxonomy" id="994334"/>
    <lineage>
        <taxon>Eukaryota</taxon>
        <taxon>Fungi</taxon>
        <taxon>Fungi incertae sedis</taxon>
        <taxon>Mucoromycota</taxon>
        <taxon>Mucoromycotina</taxon>
        <taxon>Endogonomycetes</taxon>
        <taxon>Endogonales</taxon>
        <taxon>Endogonaceae</taxon>
        <taxon>Jimgerdemannia</taxon>
    </lineage>
</organism>
<comment type="caution">
    <text evidence="6">The sequence shown here is derived from an EMBL/GenBank/DDBJ whole genome shotgun (WGS) entry which is preliminary data.</text>
</comment>
<evidence type="ECO:0000256" key="5">
    <source>
        <dbReference type="SAM" id="MobiDB-lite"/>
    </source>
</evidence>
<feature type="compositionally biased region" description="Polar residues" evidence="5">
    <location>
        <begin position="241"/>
        <end position="254"/>
    </location>
</feature>
<feature type="compositionally biased region" description="Low complexity" evidence="5">
    <location>
        <begin position="22"/>
        <end position="40"/>
    </location>
</feature>
<keyword evidence="3" id="KW-0863">Zinc-finger</keyword>
<dbReference type="AlphaFoldDB" id="A0A433PJE3"/>
<dbReference type="GO" id="GO:0008270">
    <property type="term" value="F:zinc ion binding"/>
    <property type="evidence" value="ECO:0007669"/>
    <property type="project" value="UniProtKB-KW"/>
</dbReference>
<protein>
    <submittedName>
        <fullName evidence="6">Uncharacterized protein</fullName>
    </submittedName>
</protein>
<evidence type="ECO:0000313" key="7">
    <source>
        <dbReference type="Proteomes" id="UP000274822"/>
    </source>
</evidence>
<feature type="compositionally biased region" description="Polar residues" evidence="5">
    <location>
        <begin position="262"/>
        <end position="281"/>
    </location>
</feature>
<dbReference type="PANTHER" id="PTHR46395">
    <property type="entry name" value="ADP-RIBOSYLATION FACTOR GTPASE-ACTIVATING PROTEIN 1"/>
    <property type="match status" value="1"/>
</dbReference>
<evidence type="ECO:0000256" key="3">
    <source>
        <dbReference type="ARBA" id="ARBA00022771"/>
    </source>
</evidence>
<dbReference type="Proteomes" id="UP000274822">
    <property type="component" value="Unassembled WGS sequence"/>
</dbReference>
<keyword evidence="1" id="KW-0343">GTPase activation</keyword>
<reference evidence="6 7" key="1">
    <citation type="journal article" date="2018" name="New Phytol.">
        <title>Phylogenomics of Endogonaceae and evolution of mycorrhizas within Mucoromycota.</title>
        <authorList>
            <person name="Chang Y."/>
            <person name="Desiro A."/>
            <person name="Na H."/>
            <person name="Sandor L."/>
            <person name="Lipzen A."/>
            <person name="Clum A."/>
            <person name="Barry K."/>
            <person name="Grigoriev I.V."/>
            <person name="Martin F.M."/>
            <person name="Stajich J.E."/>
            <person name="Smith M.E."/>
            <person name="Bonito G."/>
            <person name="Spatafora J.W."/>
        </authorList>
    </citation>
    <scope>NUCLEOTIDE SEQUENCE [LARGE SCALE GENOMIC DNA]</scope>
    <source>
        <strain evidence="6 7">AD002</strain>
    </source>
</reference>
<feature type="compositionally biased region" description="Low complexity" evidence="5">
    <location>
        <begin position="310"/>
        <end position="339"/>
    </location>
</feature>
<keyword evidence="7" id="KW-1185">Reference proteome</keyword>
<evidence type="ECO:0000256" key="1">
    <source>
        <dbReference type="ARBA" id="ARBA00022468"/>
    </source>
</evidence>
<accession>A0A433PJE3</accession>
<evidence type="ECO:0000313" key="6">
    <source>
        <dbReference type="EMBL" id="RUS17683.1"/>
    </source>
</evidence>
<feature type="region of interest" description="Disordered" evidence="5">
    <location>
        <begin position="229"/>
        <end position="352"/>
    </location>
</feature>
<gene>
    <name evidence="6" type="ORF">BC938DRAFT_476183</name>
</gene>
<dbReference type="GO" id="GO:0005096">
    <property type="term" value="F:GTPase activator activity"/>
    <property type="evidence" value="ECO:0007669"/>
    <property type="project" value="UniProtKB-KW"/>
</dbReference>
<evidence type="ECO:0000256" key="2">
    <source>
        <dbReference type="ARBA" id="ARBA00022723"/>
    </source>
</evidence>
<keyword evidence="4" id="KW-0862">Zinc</keyword>
<feature type="compositionally biased region" description="Polar residues" evidence="5">
    <location>
        <begin position="41"/>
        <end position="56"/>
    </location>
</feature>
<name>A0A433PJE3_9FUNG</name>
<evidence type="ECO:0000256" key="4">
    <source>
        <dbReference type="ARBA" id="ARBA00022833"/>
    </source>
</evidence>
<keyword evidence="2" id="KW-0479">Metal-binding</keyword>
<dbReference type="PANTHER" id="PTHR46395:SF1">
    <property type="entry name" value="ADP-RIBOSYLATION FACTOR GTPASE-ACTIVATING PROTEIN 1"/>
    <property type="match status" value="1"/>
</dbReference>
<proteinExistence type="predicted"/>
<dbReference type="GO" id="GO:0030100">
    <property type="term" value="P:regulation of endocytosis"/>
    <property type="evidence" value="ECO:0007669"/>
    <property type="project" value="TreeGrafter"/>
</dbReference>
<dbReference type="GO" id="GO:0000139">
    <property type="term" value="C:Golgi membrane"/>
    <property type="evidence" value="ECO:0007669"/>
    <property type="project" value="TreeGrafter"/>
</dbReference>
<dbReference type="GO" id="GO:0032012">
    <property type="term" value="P:regulation of ARF protein signal transduction"/>
    <property type="evidence" value="ECO:0007669"/>
    <property type="project" value="TreeGrafter"/>
</dbReference>
<feature type="region of interest" description="Disordered" evidence="5">
    <location>
        <begin position="1"/>
        <end position="66"/>
    </location>
</feature>
<dbReference type="EMBL" id="RBNJ01022857">
    <property type="protein sequence ID" value="RUS17683.1"/>
    <property type="molecule type" value="Genomic_DNA"/>
</dbReference>
<sequence length="352" mass="36379">MTDGLLSAEVEGRPWTPSAITSTKRSSSSASVRSMSRPGSAASNVSRSTSTASLSRPANGNGGYGTAYGNGDGATGYMPDKVRNEQYFATLGRENENRPDNLPPNQGGKFTGFGNPAFENQSRSNTAVPDLNDIINDPMQALTKGWSLLSVGMEVIGTAAVEGARIAAHSAQEVAYMANERVVKPAQEQLNDPNLRANVAGYVSQLGKTVTDTTTTTVSRLNNMVNQSLAQPGISSPRPGTPSSFSPSSHTVDPSFNDEDFFNTTINSLQKPSSPQGSRSASPAPGALGRTGSPAPGALGRTVSPTPGPLGRTASGTSLSSAASGRTSVAARKNAAAAGGKRDGWDEEWAGW</sequence>